<evidence type="ECO:0000313" key="2">
    <source>
        <dbReference type="EMBL" id="KAE9969414.1"/>
    </source>
</evidence>
<evidence type="ECO:0000313" key="3">
    <source>
        <dbReference type="Proteomes" id="UP000447873"/>
    </source>
</evidence>
<protein>
    <submittedName>
        <fullName evidence="2">Uncharacterized protein</fullName>
    </submittedName>
</protein>
<organism evidence="2 3">
    <name type="scientific">Venturia inaequalis</name>
    <name type="common">Apple scab fungus</name>
    <dbReference type="NCBI Taxonomy" id="5025"/>
    <lineage>
        <taxon>Eukaryota</taxon>
        <taxon>Fungi</taxon>
        <taxon>Dikarya</taxon>
        <taxon>Ascomycota</taxon>
        <taxon>Pezizomycotina</taxon>
        <taxon>Dothideomycetes</taxon>
        <taxon>Pleosporomycetidae</taxon>
        <taxon>Venturiales</taxon>
        <taxon>Venturiaceae</taxon>
        <taxon>Venturia</taxon>
    </lineage>
</organism>
<proteinExistence type="predicted"/>
<evidence type="ECO:0000256" key="1">
    <source>
        <dbReference type="SAM" id="Coils"/>
    </source>
</evidence>
<dbReference type="AlphaFoldDB" id="A0A8H3YQG7"/>
<comment type="caution">
    <text evidence="2">The sequence shown here is derived from an EMBL/GenBank/DDBJ whole genome shotgun (WGS) entry which is preliminary data.</text>
</comment>
<dbReference type="EMBL" id="WNWS01000368">
    <property type="protein sequence ID" value="KAE9969414.1"/>
    <property type="molecule type" value="Genomic_DNA"/>
</dbReference>
<accession>A0A8H3YQG7</accession>
<dbReference type="Proteomes" id="UP000447873">
    <property type="component" value="Unassembled WGS sequence"/>
</dbReference>
<keyword evidence="1" id="KW-0175">Coiled coil</keyword>
<reference evidence="2 3" key="1">
    <citation type="submission" date="2018-12" db="EMBL/GenBank/DDBJ databases">
        <title>Venturia inaequalis Genome Resource.</title>
        <authorList>
            <person name="Lichtner F.J."/>
        </authorList>
    </citation>
    <scope>NUCLEOTIDE SEQUENCE [LARGE SCALE GENOMIC DNA]</scope>
    <source>
        <strain evidence="2 3">120213</strain>
    </source>
</reference>
<name>A0A8H3YQG7_VENIN</name>
<feature type="coiled-coil region" evidence="1">
    <location>
        <begin position="56"/>
        <end position="125"/>
    </location>
</feature>
<gene>
    <name evidence="2" type="ORF">EG328_006862</name>
</gene>
<sequence length="408" mass="45654">MANSPVEEDMHNEISRQAAAHFLSPVAAIMNGLRAAVEEAEGEIRHSMFSVRASCEQRADQNSQALQEQADNAQRTHFILQERNQEVLMINSMLRSELAEVRRENEAYKQQLKLLEQECQFGDDESARSLAELTDATTVLASCIALPAQKKRAGIRKTRLKQRATGRERSVKREASASNVIVLTTLLSVQTLVVALSISNDSCISVRDPCDMPSQKPSLRKRLNKKKKRRFGPLRGKCREYAELPGVELALFIAFEKVDRNNQTRKEFYSLRSKRNIPWLRNIDGILSDDLNKNELLDEMGSDIEMPCEERDDEMEGDEKNSLVIAPFVYAPRFLGCIAYIISVSVGFVERLTRGGSSRIVRSRRGLSVPKYSYFASSPGNSIRPMAELPPGSSATLIWGTASGTDSP</sequence>